<dbReference type="Proteomes" id="UP001159371">
    <property type="component" value="Unassembled WGS sequence"/>
</dbReference>
<accession>A0ABT6K3G4</accession>
<dbReference type="RefSeq" id="WP_280656819.1">
    <property type="nucleotide sequence ID" value="NZ_JANQDO010000053.1"/>
</dbReference>
<gene>
    <name evidence="1" type="ORF">NWP19_07940</name>
</gene>
<protein>
    <submittedName>
        <fullName evidence="1">Uncharacterized protein</fullName>
    </submittedName>
</protein>
<name>A0ABT6K3G4_9CYAN</name>
<sequence>MISVVDPATVYFTVSFNQYPDGGNQWFILSRISENIPASDIFLLSTTDKVPKKSHLFLQRSPELLREKFYSLKQPVEIADLLEISYSRLIYHIYQVTPEGRYKT</sequence>
<comment type="caution">
    <text evidence="1">The sequence shown here is derived from an EMBL/GenBank/DDBJ whole genome shotgun (WGS) entry which is preliminary data.</text>
</comment>
<evidence type="ECO:0000313" key="1">
    <source>
        <dbReference type="EMBL" id="MDH6056721.1"/>
    </source>
</evidence>
<evidence type="ECO:0000313" key="2">
    <source>
        <dbReference type="Proteomes" id="UP001159371"/>
    </source>
</evidence>
<organism evidence="1 2">
    <name type="scientific">Umezakia ovalisporum FSS-43</name>
    <dbReference type="NCBI Taxonomy" id="2740520"/>
    <lineage>
        <taxon>Bacteria</taxon>
        <taxon>Bacillati</taxon>
        <taxon>Cyanobacteriota</taxon>
        <taxon>Cyanophyceae</taxon>
        <taxon>Nostocales</taxon>
        <taxon>Nodulariaceae</taxon>
        <taxon>Umezakia</taxon>
    </lineage>
</organism>
<proteinExistence type="predicted"/>
<reference evidence="1 2" key="1">
    <citation type="journal article" date="2023" name="J. Phycol.">
        <title>Chrysosporum ovalisporum is synonymous with the true-branching cyanobacterium Umezakia natans (Nostocales/Aphanizomenonaceae).</title>
        <authorList>
            <person name="McGregor G.B."/>
            <person name="Sendall B.C."/>
            <person name="Niiyama Y."/>
            <person name="Tuji A."/>
            <person name="Willis A."/>
        </authorList>
    </citation>
    <scope>NUCLEOTIDE SEQUENCE [LARGE SCALE GENOMIC DNA]</scope>
    <source>
        <strain evidence="1 2">FSS-43</strain>
    </source>
</reference>
<keyword evidence="2" id="KW-1185">Reference proteome</keyword>
<dbReference type="EMBL" id="JANQDO010000053">
    <property type="protein sequence ID" value="MDH6056721.1"/>
    <property type="molecule type" value="Genomic_DNA"/>
</dbReference>